<dbReference type="AlphaFoldDB" id="A0A0R3Q607"/>
<feature type="transmembrane region" description="Helical" evidence="1">
    <location>
        <begin position="27"/>
        <end position="50"/>
    </location>
</feature>
<sequence length="53" mass="6491">MDNQLPSTMVPPEYDEELNHLVTNYYLLFYLSFIIHYYLSLLFIIIIYYLSFC</sequence>
<accession>A0A0R3Q607</accession>
<keyword evidence="3" id="KW-1185">Reference proteome</keyword>
<reference evidence="4" key="1">
    <citation type="submission" date="2017-02" db="UniProtKB">
        <authorList>
            <consortium name="WormBaseParasite"/>
        </authorList>
    </citation>
    <scope>IDENTIFICATION</scope>
</reference>
<evidence type="ECO:0000313" key="3">
    <source>
        <dbReference type="Proteomes" id="UP000280834"/>
    </source>
</evidence>
<name>A0A0R3Q607_9BILA</name>
<protein>
    <submittedName>
        <fullName evidence="2 4">Uncharacterized protein</fullName>
    </submittedName>
</protein>
<gene>
    <name evidence="2" type="ORF">BTMF_LOCUS1091</name>
</gene>
<dbReference type="Proteomes" id="UP000280834">
    <property type="component" value="Unassembled WGS sequence"/>
</dbReference>
<keyword evidence="1" id="KW-1133">Transmembrane helix</keyword>
<keyword evidence="1" id="KW-0472">Membrane</keyword>
<organism evidence="4">
    <name type="scientific">Brugia timori</name>
    <dbReference type="NCBI Taxonomy" id="42155"/>
    <lineage>
        <taxon>Eukaryota</taxon>
        <taxon>Metazoa</taxon>
        <taxon>Ecdysozoa</taxon>
        <taxon>Nematoda</taxon>
        <taxon>Chromadorea</taxon>
        <taxon>Rhabditida</taxon>
        <taxon>Spirurina</taxon>
        <taxon>Spiruromorpha</taxon>
        <taxon>Filarioidea</taxon>
        <taxon>Onchocercidae</taxon>
        <taxon>Brugia</taxon>
    </lineage>
</organism>
<proteinExistence type="predicted"/>
<dbReference type="WBParaSite" id="BTMF_0000175801-mRNA-1">
    <property type="protein sequence ID" value="BTMF_0000175801-mRNA-1"/>
    <property type="gene ID" value="BTMF_0000175801"/>
</dbReference>
<evidence type="ECO:0000313" key="4">
    <source>
        <dbReference type="WBParaSite" id="BTMF_0000175801-mRNA-1"/>
    </source>
</evidence>
<reference evidence="2 3" key="2">
    <citation type="submission" date="2018-11" db="EMBL/GenBank/DDBJ databases">
        <authorList>
            <consortium name="Pathogen Informatics"/>
        </authorList>
    </citation>
    <scope>NUCLEOTIDE SEQUENCE [LARGE SCALE GENOMIC DNA]</scope>
</reference>
<dbReference type="EMBL" id="UZAG01000734">
    <property type="protein sequence ID" value="VDO09403.1"/>
    <property type="molecule type" value="Genomic_DNA"/>
</dbReference>
<keyword evidence="1" id="KW-0812">Transmembrane</keyword>
<evidence type="ECO:0000313" key="2">
    <source>
        <dbReference type="EMBL" id="VDO09403.1"/>
    </source>
</evidence>
<evidence type="ECO:0000256" key="1">
    <source>
        <dbReference type="SAM" id="Phobius"/>
    </source>
</evidence>